<keyword evidence="1" id="KW-0732">Signal</keyword>
<protein>
    <submittedName>
        <fullName evidence="3">VCBS repeat-containing protein</fullName>
    </submittedName>
</protein>
<dbReference type="InterPro" id="IPR027039">
    <property type="entry name" value="Crtac1"/>
</dbReference>
<accession>A0A6M1T1U2</accession>
<dbReference type="Pfam" id="PF07593">
    <property type="entry name" value="UnbV_ASPIC"/>
    <property type="match status" value="1"/>
</dbReference>
<evidence type="ECO:0000313" key="3">
    <source>
        <dbReference type="EMBL" id="NGP76005.1"/>
    </source>
</evidence>
<evidence type="ECO:0000259" key="2">
    <source>
        <dbReference type="Pfam" id="PF07593"/>
    </source>
</evidence>
<dbReference type="Proteomes" id="UP000473278">
    <property type="component" value="Unassembled WGS sequence"/>
</dbReference>
<dbReference type="Gene3D" id="2.130.10.130">
    <property type="entry name" value="Integrin alpha, N-terminal"/>
    <property type="match status" value="4"/>
</dbReference>
<evidence type="ECO:0000313" key="4">
    <source>
        <dbReference type="Proteomes" id="UP000473278"/>
    </source>
</evidence>
<organism evidence="3 4">
    <name type="scientific">Halalkalibaculum roseum</name>
    <dbReference type="NCBI Taxonomy" id="2709311"/>
    <lineage>
        <taxon>Bacteria</taxon>
        <taxon>Pseudomonadati</taxon>
        <taxon>Balneolota</taxon>
        <taxon>Balneolia</taxon>
        <taxon>Balneolales</taxon>
        <taxon>Balneolaceae</taxon>
        <taxon>Halalkalibaculum</taxon>
    </lineage>
</organism>
<dbReference type="AlphaFoldDB" id="A0A6M1T1U2"/>
<dbReference type="PANTHER" id="PTHR16026">
    <property type="entry name" value="CARTILAGE ACIDIC PROTEIN 1"/>
    <property type="match status" value="1"/>
</dbReference>
<dbReference type="InterPro" id="IPR011519">
    <property type="entry name" value="UnbV_ASPIC"/>
</dbReference>
<dbReference type="PANTHER" id="PTHR16026:SF0">
    <property type="entry name" value="CARTILAGE ACIDIC PROTEIN 1"/>
    <property type="match status" value="1"/>
</dbReference>
<dbReference type="Pfam" id="PF13517">
    <property type="entry name" value="FG-GAP_3"/>
    <property type="match status" value="5"/>
</dbReference>
<evidence type="ECO:0000256" key="1">
    <source>
        <dbReference type="ARBA" id="ARBA00022729"/>
    </source>
</evidence>
<reference evidence="3 4" key="1">
    <citation type="submission" date="2020-02" db="EMBL/GenBank/DDBJ databases">
        <title>Balneolaceae bacterium YR4-1, complete genome.</title>
        <authorList>
            <person name="Li Y."/>
            <person name="Wu S."/>
        </authorList>
    </citation>
    <scope>NUCLEOTIDE SEQUENCE [LARGE SCALE GENOMIC DNA]</scope>
    <source>
        <strain evidence="3 4">YR4-1</strain>
    </source>
</reference>
<proteinExistence type="predicted"/>
<dbReference type="PROSITE" id="PS51257">
    <property type="entry name" value="PROKAR_LIPOPROTEIN"/>
    <property type="match status" value="1"/>
</dbReference>
<dbReference type="SUPFAM" id="SSF69318">
    <property type="entry name" value="Integrin alpha N-terminal domain"/>
    <property type="match status" value="2"/>
</dbReference>
<gene>
    <name evidence="3" type="ORF">G3570_05150</name>
</gene>
<sequence>MIALRCNAQAILFIIILTVFAITGCSSDDTMFKRIPPSDSGIIFQNSIAEDESNNPLVYEYLYNGGGVAVADFNNDGLQDLYFTGNMVSNKLYLNEGDLQFSDVTKPSGTAGSDKWYTGVSVVDINGDGLQDIYVCAGRWNEAERRENELYINQGMNEDGIPEFIEQSSEYGLNDDSHSTQAAFFDYDNDGDLDLYLLVSDQRQKATTGGSRADQESRESPNLDRLYRNDWNEDEKRPMYVEVGDEAGITKDGYGLGVNISDLNGDGWKDIYVANDFASDDILWINNGDGTFRDEAYTYFKHTSFSSMGTDIQDVNNDGLPDVVTLDMLPENNFRKKTMTNPNNYINYARNAFGRIKPQYTRNTLQLNRGPRKVTRDSVAPPVFSEIAYLSGIAETDWSWGPLLADFDNDGLRDLLVTNGIPGDKTDKDFVNYRDRLGNIVTNTQLSDSIPEVKIPNYIYRNNGNLRFDDLTIEWGLDEDTYSNGLVWADLDNDGDLEIVINNINQDAYLYENTLNEHSPQNSNWLQVRLKGNNRNSKALDAKVRIYYGDRESQFYEYTPYRGYLSSVENMAHFGLGSVSKVDSLVVSRSTGEHYVWKDIEVNQKFEADLTTDGETISMDMVTGFSSPSWFREVSDERNITYEHEELEYDDFMYNRLMPHKLSQYGPSLAVGDIDNNGTQDLFAGGSYDNQGTFFLQDQNGEFTTRELPPDESDTRKTREDEGTLLFDAENDGDLDLYIVSGSVENRRGSDNFQDRFYENDGEGRFSYRPEALPDITESGMAVRASDFDRDGDLDLFVGGRVVPNFYPLPASSYLLRNDSESGEIVFTDVTPDFAEPLREIGMISDALWTDFDNDGWTDLILAGEWMPLTFLKNREGKLVDITDESGISQHSGWWNSLAGGDFDRDGDIDYIAGNLGLNSLYQGSAEEPVSIYGKDFSEQGLFTGLPTTYIPDAEGMKKEFPVHPRDEVLEMLRRRDAPFQSHANYGRSTLNDIFTEEDLKDAVILRAQYFESAYIENLGEGKFAIRALPVEAQFAPLFGMIVDDFNADGNPDVLLNGNDYGAQVQIGGYDALNGLLLKGDGAGNFEPLSIAESGIFIPGDGKALVKVQGADGSYLAFASQNSGPMKVFRAEESPEIIPFEPMDAYAIIYFENGASMKQEAYYGSSFQSASGRFMALPSEVDSVEIVDYSGEKRSVVME</sequence>
<dbReference type="InterPro" id="IPR013517">
    <property type="entry name" value="FG-GAP"/>
</dbReference>
<dbReference type="InterPro" id="IPR028994">
    <property type="entry name" value="Integrin_alpha_N"/>
</dbReference>
<keyword evidence="4" id="KW-1185">Reference proteome</keyword>
<dbReference type="EMBL" id="JAALLT010000002">
    <property type="protein sequence ID" value="NGP76005.1"/>
    <property type="molecule type" value="Genomic_DNA"/>
</dbReference>
<feature type="domain" description="ASPIC/UnbV" evidence="2">
    <location>
        <begin position="539"/>
        <end position="605"/>
    </location>
</feature>
<name>A0A6M1T1U2_9BACT</name>
<dbReference type="RefSeq" id="WP_165139982.1">
    <property type="nucleotide sequence ID" value="NZ_JAALLT010000002.1"/>
</dbReference>
<comment type="caution">
    <text evidence="3">The sequence shown here is derived from an EMBL/GenBank/DDBJ whole genome shotgun (WGS) entry which is preliminary data.</text>
</comment>